<dbReference type="RefSeq" id="WP_143008270.1">
    <property type="nucleotide sequence ID" value="NZ_FNGP01000003.1"/>
</dbReference>
<dbReference type="STRING" id="686624.SAMN04488242_1948"/>
<reference evidence="2 3" key="1">
    <citation type="submission" date="2016-10" db="EMBL/GenBank/DDBJ databases">
        <authorList>
            <person name="de Groot N.N."/>
        </authorList>
    </citation>
    <scope>NUCLEOTIDE SEQUENCE [LARGE SCALE GENOMIC DNA]</scope>
    <source>
        <strain evidence="2 3">CGMCC 1.9159</strain>
    </source>
</reference>
<evidence type="ECO:0000313" key="3">
    <source>
        <dbReference type="Proteomes" id="UP000199475"/>
    </source>
</evidence>
<dbReference type="Proteomes" id="UP000199475">
    <property type="component" value="Unassembled WGS sequence"/>
</dbReference>
<organism evidence="2 3">
    <name type="scientific">Tessaracoccus oleiagri</name>
    <dbReference type="NCBI Taxonomy" id="686624"/>
    <lineage>
        <taxon>Bacteria</taxon>
        <taxon>Bacillati</taxon>
        <taxon>Actinomycetota</taxon>
        <taxon>Actinomycetes</taxon>
        <taxon>Propionibacteriales</taxon>
        <taxon>Propionibacteriaceae</taxon>
        <taxon>Tessaracoccus</taxon>
    </lineage>
</organism>
<keyword evidence="1" id="KW-0812">Transmembrane</keyword>
<dbReference type="EMBL" id="FNGP01000003">
    <property type="protein sequence ID" value="SDL55866.1"/>
    <property type="molecule type" value="Genomic_DNA"/>
</dbReference>
<feature type="transmembrane region" description="Helical" evidence="1">
    <location>
        <begin position="123"/>
        <end position="141"/>
    </location>
</feature>
<name>A0A1G9L233_9ACTN</name>
<keyword evidence="3" id="KW-1185">Reference proteome</keyword>
<evidence type="ECO:0000256" key="1">
    <source>
        <dbReference type="SAM" id="Phobius"/>
    </source>
</evidence>
<keyword evidence="1" id="KW-0472">Membrane</keyword>
<feature type="transmembrane region" description="Helical" evidence="1">
    <location>
        <begin position="52"/>
        <end position="73"/>
    </location>
</feature>
<evidence type="ECO:0000313" key="2">
    <source>
        <dbReference type="EMBL" id="SDL55866.1"/>
    </source>
</evidence>
<accession>A0A1G9L233</accession>
<sequence length="155" mass="16313">MTRQVLAVVGSVVLTVFYLVLVAILSIQASGVLGGVVYSFDNEVTGSQDPHVPWYFILAAAVVTGLMFFLASSKDVLLLAGVRRPFAVTMLVVLVLAIVVGGLTKDAAVDDVPAGLAGWVQDWGTNLAVYSLAVLLVLQLVRDRGGFEALPPDAD</sequence>
<dbReference type="AlphaFoldDB" id="A0A1G9L233"/>
<keyword evidence="1" id="KW-1133">Transmembrane helix</keyword>
<gene>
    <name evidence="2" type="ORF">SAMN04488242_1948</name>
</gene>
<feature type="transmembrane region" description="Helical" evidence="1">
    <location>
        <begin position="85"/>
        <end position="103"/>
    </location>
</feature>
<feature type="transmembrane region" description="Helical" evidence="1">
    <location>
        <begin position="12"/>
        <end position="40"/>
    </location>
</feature>
<protein>
    <submittedName>
        <fullName evidence="2">Uncharacterized protein</fullName>
    </submittedName>
</protein>
<proteinExistence type="predicted"/>